<evidence type="ECO:0000256" key="1">
    <source>
        <dbReference type="SAM" id="MobiDB-lite"/>
    </source>
</evidence>
<accession>A0A8S3JRY4</accession>
<protein>
    <submittedName>
        <fullName evidence="2">Uncharacterized protein</fullName>
    </submittedName>
</protein>
<proteinExistence type="predicted"/>
<evidence type="ECO:0000313" key="3">
    <source>
        <dbReference type="Proteomes" id="UP000676336"/>
    </source>
</evidence>
<organism evidence="2 3">
    <name type="scientific">Rotaria magnacalcarata</name>
    <dbReference type="NCBI Taxonomy" id="392030"/>
    <lineage>
        <taxon>Eukaryota</taxon>
        <taxon>Metazoa</taxon>
        <taxon>Spiralia</taxon>
        <taxon>Gnathifera</taxon>
        <taxon>Rotifera</taxon>
        <taxon>Eurotatoria</taxon>
        <taxon>Bdelloidea</taxon>
        <taxon>Philodinida</taxon>
        <taxon>Philodinidae</taxon>
        <taxon>Rotaria</taxon>
    </lineage>
</organism>
<feature type="region of interest" description="Disordered" evidence="1">
    <location>
        <begin position="20"/>
        <end position="50"/>
    </location>
</feature>
<feature type="non-terminal residue" evidence="2">
    <location>
        <position position="1"/>
    </location>
</feature>
<dbReference type="EMBL" id="CAJOBI010348567">
    <property type="protein sequence ID" value="CAF5219623.1"/>
    <property type="molecule type" value="Genomic_DNA"/>
</dbReference>
<dbReference type="AlphaFoldDB" id="A0A8S3JRY4"/>
<reference evidence="2" key="1">
    <citation type="submission" date="2021-02" db="EMBL/GenBank/DDBJ databases">
        <authorList>
            <person name="Nowell W R."/>
        </authorList>
    </citation>
    <scope>NUCLEOTIDE SEQUENCE</scope>
</reference>
<feature type="compositionally biased region" description="Basic and acidic residues" evidence="1">
    <location>
        <begin position="26"/>
        <end position="38"/>
    </location>
</feature>
<gene>
    <name evidence="2" type="ORF">SMN809_LOCUS81508</name>
</gene>
<evidence type="ECO:0000313" key="2">
    <source>
        <dbReference type="EMBL" id="CAF5219623.1"/>
    </source>
</evidence>
<comment type="caution">
    <text evidence="2">The sequence shown here is derived from an EMBL/GenBank/DDBJ whole genome shotgun (WGS) entry which is preliminary data.</text>
</comment>
<dbReference type="Proteomes" id="UP000676336">
    <property type="component" value="Unassembled WGS sequence"/>
</dbReference>
<sequence>MGLSNSRRWWLVEEVSTVHLSSTENTDLKTSQDEKDEKIDEDVISPTSSSMATYRTAGFVTSANTNNNNNNNN</sequence>
<name>A0A8S3JRY4_9BILA</name>